<gene>
    <name evidence="1" type="ORF">M3X98_11930</name>
</gene>
<comment type="caution">
    <text evidence="1">The sequence shown here is derived from an EMBL/GenBank/DDBJ whole genome shotgun (WGS) entry which is preliminary data.</text>
</comment>
<organism evidence="1 2">
    <name type="scientific">Enterococcus faecium</name>
    <name type="common">Streptococcus faecium</name>
    <dbReference type="NCBI Taxonomy" id="1352"/>
    <lineage>
        <taxon>Bacteria</taxon>
        <taxon>Bacillati</taxon>
        <taxon>Bacillota</taxon>
        <taxon>Bacilli</taxon>
        <taxon>Lactobacillales</taxon>
        <taxon>Enterococcaceae</taxon>
        <taxon>Enterococcus</taxon>
    </lineage>
</organism>
<protein>
    <submittedName>
        <fullName evidence="1">XRE family transcriptional regulator</fullName>
    </submittedName>
</protein>
<reference evidence="1" key="1">
    <citation type="submission" date="2022-05" db="EMBL/GenBank/DDBJ databases">
        <title>Draft genome sequences of Clostridium perfringens strains isolated from Peru.</title>
        <authorList>
            <person name="Hurtado R."/>
            <person name="Lima L."/>
            <person name="Sousa T."/>
            <person name="Jaiswal A.K."/>
            <person name="Tiwari S."/>
            <person name="Maturrano L."/>
            <person name="Brenig B."/>
            <person name="Azevedo V."/>
        </authorList>
    </citation>
    <scope>NUCLEOTIDE SEQUENCE</scope>
    <source>
        <strain evidence="1">CP4</strain>
    </source>
</reference>
<dbReference type="AlphaFoldDB" id="A0A9X3XTZ7"/>
<name>A0A9X3XTZ7_ENTFC</name>
<evidence type="ECO:0000313" key="2">
    <source>
        <dbReference type="Proteomes" id="UP001141166"/>
    </source>
</evidence>
<dbReference type="EMBL" id="JAMWMK010000023">
    <property type="protein sequence ID" value="MDC4248744.1"/>
    <property type="molecule type" value="Genomic_DNA"/>
</dbReference>
<evidence type="ECO:0000313" key="1">
    <source>
        <dbReference type="EMBL" id="MDC4248744.1"/>
    </source>
</evidence>
<accession>A0A9X3XTZ7</accession>
<dbReference type="Proteomes" id="UP001141166">
    <property type="component" value="Unassembled WGS sequence"/>
</dbReference>
<sequence length="53" mass="6247">MRTIKFDDYLEKRLKEPEFKTNFENENAKLNLALALLEDEDTVNSIDENDLEA</sequence>
<proteinExistence type="predicted"/>
<dbReference type="RefSeq" id="WP_138302649.1">
    <property type="nucleotide sequence ID" value="NZ_JAAMRY010000058.1"/>
</dbReference>